<dbReference type="AlphaFoldDB" id="A0AB39HL60"/>
<keyword evidence="1" id="KW-0812">Transmembrane</keyword>
<proteinExistence type="predicted"/>
<evidence type="ECO:0000256" key="1">
    <source>
        <dbReference type="SAM" id="Phobius"/>
    </source>
</evidence>
<protein>
    <recommendedName>
        <fullName evidence="3">NAD/FAD-utilizing enzyme</fullName>
    </recommendedName>
</protein>
<gene>
    <name evidence="2" type="ORF">AB0763_14425</name>
</gene>
<feature type="transmembrane region" description="Helical" evidence="1">
    <location>
        <begin position="92"/>
        <end position="112"/>
    </location>
</feature>
<evidence type="ECO:0008006" key="3">
    <source>
        <dbReference type="Google" id="ProtNLM"/>
    </source>
</evidence>
<accession>A0AB39HL60</accession>
<evidence type="ECO:0000313" key="2">
    <source>
        <dbReference type="EMBL" id="XDK26970.1"/>
    </source>
</evidence>
<reference evidence="2" key="1">
    <citation type="submission" date="2024-07" db="EMBL/GenBank/DDBJ databases">
        <title>Genome Analysis of a Potential Novel Vibrio Species Secreting pH- and Thermo-stable Alginate Lyase and its Application in Producing Alginate Oligosaccharides.</title>
        <authorList>
            <person name="Huang H."/>
            <person name="Bao K."/>
        </authorList>
    </citation>
    <scope>NUCLEOTIDE SEQUENCE</scope>
    <source>
        <strain evidence="2">HB236076</strain>
        <plasmid evidence="2">p-HB236076</plasmid>
    </source>
</reference>
<geneLocation type="plasmid" evidence="2">
    <name>p-HB236076</name>
</geneLocation>
<keyword evidence="2" id="KW-0614">Plasmid</keyword>
<keyword evidence="1" id="KW-0472">Membrane</keyword>
<dbReference type="RefSeq" id="WP_306099884.1">
    <property type="nucleotide sequence ID" value="NZ_CP162602.1"/>
</dbReference>
<keyword evidence="1" id="KW-1133">Transmembrane helix</keyword>
<dbReference type="KEGG" id="vih:AB0763_14425"/>
<organism evidence="2">
    <name type="scientific">Vibrio sp. HB236076</name>
    <dbReference type="NCBI Taxonomy" id="3232307"/>
    <lineage>
        <taxon>Bacteria</taxon>
        <taxon>Pseudomonadati</taxon>
        <taxon>Pseudomonadota</taxon>
        <taxon>Gammaproteobacteria</taxon>
        <taxon>Vibrionales</taxon>
        <taxon>Vibrionaceae</taxon>
        <taxon>Vibrio</taxon>
    </lineage>
</organism>
<feature type="transmembrane region" description="Helical" evidence="1">
    <location>
        <begin position="64"/>
        <end position="86"/>
    </location>
</feature>
<name>A0AB39HL60_9VIBR</name>
<dbReference type="EMBL" id="CP162602">
    <property type="protein sequence ID" value="XDK26970.1"/>
    <property type="molecule type" value="Genomic_DNA"/>
</dbReference>
<sequence>MKRLYYVTQDLDDAEMISKEVHDKGIDDHHFFVVCRDRKGIKTHHLHGSHTLEGTSIVSSRKRAYLLGGVVLGLGIIALTLFSHLFDAAPALPIFLLLAVALLTTFLVNVVGRSFDGYLMGIFDQHLNRGEVVIIIDVARHQAESVEAILDRHPKAHFIADCSNFGSAIPD</sequence>